<organism evidence="2 3">
    <name type="scientific">Puccinia coronata f. sp. avenae</name>
    <dbReference type="NCBI Taxonomy" id="200324"/>
    <lineage>
        <taxon>Eukaryota</taxon>
        <taxon>Fungi</taxon>
        <taxon>Dikarya</taxon>
        <taxon>Basidiomycota</taxon>
        <taxon>Pucciniomycotina</taxon>
        <taxon>Pucciniomycetes</taxon>
        <taxon>Pucciniales</taxon>
        <taxon>Pucciniaceae</taxon>
        <taxon>Puccinia</taxon>
    </lineage>
</organism>
<accession>A0A2N5U2T3</accession>
<name>A0A2N5U2T3_9BASI</name>
<feature type="region of interest" description="Disordered" evidence="1">
    <location>
        <begin position="98"/>
        <end position="132"/>
    </location>
</feature>
<comment type="caution">
    <text evidence="2">The sequence shown here is derived from an EMBL/GenBank/DDBJ whole genome shotgun (WGS) entry which is preliminary data.</text>
</comment>
<sequence length="132" mass="14130">MAEIVMLIAAAHEQQTSRKSLPTKVGQLALAYPQGSGMKNVSCDFFNMLLNLHDLPPDTVAQSQKRSTLPHPLRQLIKPIAASSGRTFEPALRHLASASHHADSTVPPLVPSARPGIHQTGDIPRTGTPNAC</sequence>
<gene>
    <name evidence="2" type="ORF">PCANC_20707</name>
</gene>
<dbReference type="Proteomes" id="UP000235388">
    <property type="component" value="Unassembled WGS sequence"/>
</dbReference>
<evidence type="ECO:0000256" key="1">
    <source>
        <dbReference type="SAM" id="MobiDB-lite"/>
    </source>
</evidence>
<keyword evidence="3" id="KW-1185">Reference proteome</keyword>
<dbReference type="EMBL" id="PGCJ01000334">
    <property type="protein sequence ID" value="PLW32022.1"/>
    <property type="molecule type" value="Genomic_DNA"/>
</dbReference>
<protein>
    <submittedName>
        <fullName evidence="2">Uncharacterized protein</fullName>
    </submittedName>
</protein>
<proteinExistence type="predicted"/>
<evidence type="ECO:0000313" key="3">
    <source>
        <dbReference type="Proteomes" id="UP000235388"/>
    </source>
</evidence>
<evidence type="ECO:0000313" key="2">
    <source>
        <dbReference type="EMBL" id="PLW32022.1"/>
    </source>
</evidence>
<dbReference type="AlphaFoldDB" id="A0A2N5U2T3"/>
<reference evidence="2 3" key="1">
    <citation type="submission" date="2017-11" db="EMBL/GenBank/DDBJ databases">
        <title>De novo assembly and phasing of dikaryotic genomes from two isolates of Puccinia coronata f. sp. avenae, the causal agent of oat crown rust.</title>
        <authorList>
            <person name="Miller M.E."/>
            <person name="Zhang Y."/>
            <person name="Omidvar V."/>
            <person name="Sperschneider J."/>
            <person name="Schwessinger B."/>
            <person name="Raley C."/>
            <person name="Palmer J.M."/>
            <person name="Garnica D."/>
            <person name="Upadhyaya N."/>
            <person name="Rathjen J."/>
            <person name="Taylor J.M."/>
            <person name="Park R.F."/>
            <person name="Dodds P.N."/>
            <person name="Hirsch C.D."/>
            <person name="Kianian S.F."/>
            <person name="Figueroa M."/>
        </authorList>
    </citation>
    <scope>NUCLEOTIDE SEQUENCE [LARGE SCALE GENOMIC DNA]</scope>
    <source>
        <strain evidence="2">12NC29</strain>
    </source>
</reference>